<feature type="chain" id="PRO_5003332636" description="Lipoprotein" evidence="1">
    <location>
        <begin position="23"/>
        <end position="278"/>
    </location>
</feature>
<dbReference type="EMBL" id="CP002771">
    <property type="protein sequence ID" value="AEF56187.1"/>
    <property type="molecule type" value="Genomic_DNA"/>
</dbReference>
<evidence type="ECO:0000313" key="3">
    <source>
        <dbReference type="Proteomes" id="UP000009230"/>
    </source>
</evidence>
<dbReference type="Proteomes" id="UP000009230">
    <property type="component" value="Chromosome"/>
</dbReference>
<protein>
    <recommendedName>
        <fullName evidence="4">Lipoprotein</fullName>
    </recommendedName>
</protein>
<dbReference type="PROSITE" id="PS51257">
    <property type="entry name" value="PROKAR_LIPOPROTEIN"/>
    <property type="match status" value="1"/>
</dbReference>
<proteinExistence type="predicted"/>
<keyword evidence="3" id="KW-1185">Reference proteome</keyword>
<dbReference type="OrthoDB" id="5767052at2"/>
<name>F6CSM9_MARPP</name>
<evidence type="ECO:0000313" key="2">
    <source>
        <dbReference type="EMBL" id="AEF56187.1"/>
    </source>
</evidence>
<evidence type="ECO:0008006" key="4">
    <source>
        <dbReference type="Google" id="ProtNLM"/>
    </source>
</evidence>
<dbReference type="STRING" id="491952.Mar181_3163"/>
<dbReference type="RefSeq" id="WP_013797657.1">
    <property type="nucleotide sequence ID" value="NC_015559.1"/>
</dbReference>
<dbReference type="eggNOG" id="ENOG5032RT1">
    <property type="taxonomic scope" value="Bacteria"/>
</dbReference>
<dbReference type="InterPro" id="IPR016875">
    <property type="entry name" value="UCP028200"/>
</dbReference>
<sequence>MKKTRFSLVLLLSLLLSACSSSFVYNNLDWLLYWYVDDYIELTAEQKALLDERIDSWHAWHRSVELKTYRTQLNTLRAQLQKGTLDQKQWLQVFNEVQQSVQRLRDKIAPELAVLAPQLSTSQLEDFLSEWQKNREERQSRVAAESKEERLADRQEDLTERVEENIGKLTPEQRQILQRYVPQFMSTFELRMAYQTRLQKTIKDLFVNKNSPQFPQQLSDIITNPEQYKTPQHKAASEHNKALYAQMLADLNTSLTEEQQQTLDNKLQEWLQFLNGLI</sequence>
<dbReference type="HOGENOM" id="CLU_061560_0_0_6"/>
<dbReference type="Pfam" id="PF19795">
    <property type="entry name" value="DUF6279"/>
    <property type="match status" value="1"/>
</dbReference>
<dbReference type="KEGG" id="mpc:Mar181_3163"/>
<gene>
    <name evidence="2" type="ordered locus">Mar181_3163</name>
</gene>
<dbReference type="AlphaFoldDB" id="F6CSM9"/>
<organism evidence="2 3">
    <name type="scientific">Marinomonas posidonica (strain CECT 7376 / NCIMB 14433 / IVIA-Po-181)</name>
    <dbReference type="NCBI Taxonomy" id="491952"/>
    <lineage>
        <taxon>Bacteria</taxon>
        <taxon>Pseudomonadati</taxon>
        <taxon>Pseudomonadota</taxon>
        <taxon>Gammaproteobacteria</taxon>
        <taxon>Oceanospirillales</taxon>
        <taxon>Oceanospirillaceae</taxon>
        <taxon>Marinomonas</taxon>
    </lineage>
</organism>
<keyword evidence="1" id="KW-0732">Signal</keyword>
<accession>F6CSM9</accession>
<feature type="signal peptide" evidence="1">
    <location>
        <begin position="1"/>
        <end position="22"/>
    </location>
</feature>
<reference evidence="2 3" key="1">
    <citation type="journal article" date="2012" name="Stand. Genomic Sci.">
        <title>Complete genome sequence of Marinomonas posidonica type strain (IVIA-Po-181(T)).</title>
        <authorList>
            <person name="Lucas-Elio P."/>
            <person name="Goodwin L."/>
            <person name="Woyke T."/>
            <person name="Pitluck S."/>
            <person name="Nolan M."/>
            <person name="Kyrpides N.C."/>
            <person name="Detter J.C."/>
            <person name="Copeland A."/>
            <person name="Lu M."/>
            <person name="Bruce D."/>
            <person name="Detter C."/>
            <person name="Tapia R."/>
            <person name="Han S."/>
            <person name="Land M.L."/>
            <person name="Ivanova N."/>
            <person name="Mikhailova N."/>
            <person name="Johnston A.W."/>
            <person name="Sanchez-Amat A."/>
        </authorList>
    </citation>
    <scope>NUCLEOTIDE SEQUENCE [LARGE SCALE GENOMIC DNA]</scope>
    <source>
        <strain evidence="3">CECT 7376 / NCIMB 14433 / IVIA-Po-181</strain>
    </source>
</reference>
<dbReference type="PIRSF" id="PIRSF028200">
    <property type="entry name" value="UCP028200"/>
    <property type="match status" value="1"/>
</dbReference>
<evidence type="ECO:0000256" key="1">
    <source>
        <dbReference type="SAM" id="SignalP"/>
    </source>
</evidence>